<dbReference type="AlphaFoldDB" id="A0A0D2D1L9"/>
<keyword evidence="1" id="KW-1133">Transmembrane helix</keyword>
<keyword evidence="3" id="KW-1185">Reference proteome</keyword>
<dbReference type="PANTHER" id="PTHR39596:SF3">
    <property type="entry name" value="HETEROKARYON INCOMPATIBILITY DOMAIN-CONTAINING PROTEIN"/>
    <property type="match status" value="1"/>
</dbReference>
<keyword evidence="1" id="KW-0812">Transmembrane</keyword>
<dbReference type="Proteomes" id="UP000054266">
    <property type="component" value="Unassembled WGS sequence"/>
</dbReference>
<sequence>MDHLPIPIDRRRPSRPVLGFGYFDTRFLGEVGEGGEDFYTYAVAHKIVNDDGDHSLNLDELEDLDDADLYFARVQAWLYFGLIRDTFGASVNAEDFIAVNASTEERIINSAKLKDLMTEWRSCVSKLSKQARTAEIERIKQSTTAGWRFCDRADHFGVSLTEQHMLVLSSIRILISSIWGMLWAGDVGAGNLNEDYRMSIDVVKWPRLPASYRPLALLMTEYGWCPHEILRLLGTYHLTTVWTMTCLLQRIPAQLDHERCTGAIKCIARDVDPVDHQAQHVTDGCNCEAVGPDIEQVKMILRGGGIPLIRCKVSDDGQPTFKVISTKGVKRHIAFSHVWADGIVIPKQNKVFRCQFLKLASYLEKARVDVQAERLFAFLPVAPFLARHVFKGPKSFDIWLDIFCIPSVLHADSQELRRQAITRIYSVFAAAEAVLVVDKSLTDVKDSVMPTTEIMARVASSGWMTRCWTFSEMSLAQKSVALFCVGDRVIRYTDFEEYNKAVKVLDLPSRSLFRDLRHSAFSPFNIAWIASQAVVSEYVAFALVWNSLSARSTSWPEDVWGIMATLLGYSGKEIMTLQERDRLPAMMKALPKIPASFFFRDLPRSASAPAHMRWIPTRVQGVIRDPDGNFAFAEGGIVFPRSLNLKFLLSFTKTPPRSFSFEFGPEDLSARPDLRQITFQITLHDHDAVVQHAGRDAQICILLPRNEVQSGDSETAYISGIGCALVVTKIRADSTVEADFLSSLSYRFGTEKQPCHLQAHHAGPNVLLRCDREQWYQAKLRRKKHSLAPWTLSRILYFGVPAVLVFVMAATMIPLWIWYSVTDQPFRIQEILVLSTCGFALFIVAVMMVVLFQENVLFRNWVDSFENEGQPKRWWKKIMPLW</sequence>
<feature type="transmembrane region" description="Helical" evidence="1">
    <location>
        <begin position="795"/>
        <end position="819"/>
    </location>
</feature>
<proteinExistence type="predicted"/>
<dbReference type="HOGENOM" id="CLU_327048_0_0_1"/>
<dbReference type="EMBL" id="KN846957">
    <property type="protein sequence ID" value="KIW71361.1"/>
    <property type="molecule type" value="Genomic_DNA"/>
</dbReference>
<accession>A0A0D2D1L9</accession>
<name>A0A0D2D1L9_9EURO</name>
<evidence type="ECO:0008006" key="4">
    <source>
        <dbReference type="Google" id="ProtNLM"/>
    </source>
</evidence>
<evidence type="ECO:0000313" key="3">
    <source>
        <dbReference type="Proteomes" id="UP000054266"/>
    </source>
</evidence>
<reference evidence="2 3" key="1">
    <citation type="submission" date="2015-01" db="EMBL/GenBank/DDBJ databases">
        <title>The Genome Sequence of Capronia semiimmersa CBS27337.</title>
        <authorList>
            <consortium name="The Broad Institute Genomics Platform"/>
            <person name="Cuomo C."/>
            <person name="de Hoog S."/>
            <person name="Gorbushina A."/>
            <person name="Stielow B."/>
            <person name="Teixiera M."/>
            <person name="Abouelleil A."/>
            <person name="Chapman S.B."/>
            <person name="Priest M."/>
            <person name="Young S.K."/>
            <person name="Wortman J."/>
            <person name="Nusbaum C."/>
            <person name="Birren B."/>
        </authorList>
    </citation>
    <scope>NUCLEOTIDE SEQUENCE [LARGE SCALE GENOMIC DNA]</scope>
    <source>
        <strain evidence="2 3">CBS 27337</strain>
    </source>
</reference>
<dbReference type="STRING" id="5601.A0A0D2D1L9"/>
<protein>
    <recommendedName>
        <fullName evidence="4">Heterokaryon incompatibility domain-containing protein</fullName>
    </recommendedName>
</protein>
<dbReference type="PANTHER" id="PTHR39596">
    <property type="match status" value="1"/>
</dbReference>
<evidence type="ECO:0000313" key="2">
    <source>
        <dbReference type="EMBL" id="KIW71361.1"/>
    </source>
</evidence>
<organism evidence="2 3">
    <name type="scientific">Phialophora macrospora</name>
    <dbReference type="NCBI Taxonomy" id="1851006"/>
    <lineage>
        <taxon>Eukaryota</taxon>
        <taxon>Fungi</taxon>
        <taxon>Dikarya</taxon>
        <taxon>Ascomycota</taxon>
        <taxon>Pezizomycotina</taxon>
        <taxon>Eurotiomycetes</taxon>
        <taxon>Chaetothyriomycetidae</taxon>
        <taxon>Chaetothyriales</taxon>
        <taxon>Herpotrichiellaceae</taxon>
        <taxon>Phialophora</taxon>
    </lineage>
</organism>
<evidence type="ECO:0000256" key="1">
    <source>
        <dbReference type="SAM" id="Phobius"/>
    </source>
</evidence>
<keyword evidence="1" id="KW-0472">Membrane</keyword>
<gene>
    <name evidence="2" type="ORF">PV04_03542</name>
</gene>
<feature type="transmembrane region" description="Helical" evidence="1">
    <location>
        <begin position="831"/>
        <end position="852"/>
    </location>
</feature>